<feature type="domain" description="VWFA" evidence="2">
    <location>
        <begin position="53"/>
        <end position="239"/>
    </location>
</feature>
<dbReference type="SUPFAM" id="SSF53300">
    <property type="entry name" value="vWA-like"/>
    <property type="match status" value="1"/>
</dbReference>
<gene>
    <name evidence="3" type="ORF">MiAbB_01747</name>
</gene>
<dbReference type="EMBL" id="BIFY01000022">
    <property type="protein sequence ID" value="GCE59828.1"/>
    <property type="molecule type" value="Genomic_DNA"/>
</dbReference>
<feature type="transmembrane region" description="Helical" evidence="1">
    <location>
        <begin position="355"/>
        <end position="378"/>
    </location>
</feature>
<feature type="transmembrane region" description="Helical" evidence="1">
    <location>
        <begin position="329"/>
        <end position="348"/>
    </location>
</feature>
<dbReference type="PANTHER" id="PTHR24020:SF84">
    <property type="entry name" value="VWFA DOMAIN-CONTAINING PROTEIN"/>
    <property type="match status" value="1"/>
</dbReference>
<accession>A0A402DCD3</accession>
<proteinExistence type="predicted"/>
<dbReference type="Pfam" id="PF00092">
    <property type="entry name" value="VWA"/>
    <property type="match status" value="1"/>
</dbReference>
<dbReference type="InterPro" id="IPR002035">
    <property type="entry name" value="VWF_A"/>
</dbReference>
<dbReference type="Gene3D" id="3.40.50.410">
    <property type="entry name" value="von Willebrand factor, type A domain"/>
    <property type="match status" value="1"/>
</dbReference>
<feature type="transmembrane region" description="Helical" evidence="1">
    <location>
        <begin position="259"/>
        <end position="281"/>
    </location>
</feature>
<keyword evidence="1" id="KW-1133">Transmembrane helix</keyword>
<dbReference type="InterPro" id="IPR050525">
    <property type="entry name" value="ECM_Assembly_Org"/>
</dbReference>
<dbReference type="RefSeq" id="WP_130757019.1">
    <property type="nucleotide sequence ID" value="NZ_BIFY01000022.1"/>
</dbReference>
<keyword evidence="1" id="KW-0812">Transmembrane</keyword>
<evidence type="ECO:0000259" key="2">
    <source>
        <dbReference type="PROSITE" id="PS50234"/>
    </source>
</evidence>
<protein>
    <recommendedName>
        <fullName evidence="2">VWFA domain-containing protein</fullName>
    </recommendedName>
</protein>
<name>A0A402DCD3_MICAE</name>
<feature type="transmembrane region" description="Helical" evidence="1">
    <location>
        <begin position="384"/>
        <end position="401"/>
    </location>
</feature>
<dbReference type="CDD" id="cd00198">
    <property type="entry name" value="vWFA"/>
    <property type="match status" value="1"/>
</dbReference>
<dbReference type="SMART" id="SM00327">
    <property type="entry name" value="VWA"/>
    <property type="match status" value="1"/>
</dbReference>
<organism evidence="3 4">
    <name type="scientific">Microcystis aeruginosa NIES-4285</name>
    <dbReference type="NCBI Taxonomy" id="2497681"/>
    <lineage>
        <taxon>Bacteria</taxon>
        <taxon>Bacillati</taxon>
        <taxon>Cyanobacteriota</taxon>
        <taxon>Cyanophyceae</taxon>
        <taxon>Oscillatoriophycideae</taxon>
        <taxon>Chroococcales</taxon>
        <taxon>Microcystaceae</taxon>
        <taxon>Microcystis</taxon>
    </lineage>
</organism>
<dbReference type="InterPro" id="IPR036465">
    <property type="entry name" value="vWFA_dom_sf"/>
</dbReference>
<dbReference type="AlphaFoldDB" id="A0A402DCD3"/>
<dbReference type="PANTHER" id="PTHR24020">
    <property type="entry name" value="COLLAGEN ALPHA"/>
    <property type="match status" value="1"/>
</dbReference>
<keyword evidence="1" id="KW-0472">Membrane</keyword>
<reference evidence="4" key="1">
    <citation type="submission" date="2018-12" db="EMBL/GenBank/DDBJ databases">
        <title>Genome sequence of Microcystis aeruginosa NIES-4285.</title>
        <authorList>
            <person name="Tanabe Y."/>
        </authorList>
    </citation>
    <scope>NUCLEOTIDE SEQUENCE [LARGE SCALE GENOMIC DNA]</scope>
    <source>
        <strain evidence="4">NIES-4285</strain>
    </source>
</reference>
<evidence type="ECO:0000256" key="1">
    <source>
        <dbReference type="SAM" id="Phobius"/>
    </source>
</evidence>
<evidence type="ECO:0000313" key="3">
    <source>
        <dbReference type="EMBL" id="GCE59828.1"/>
    </source>
</evidence>
<sequence>MIQTLRNIRRNVGKPLLFGFYGAIGCLIAALFLGEPLLYLTRLPPTIHKNTQEIVLLIDCSGSMDGSKLDEVKAAASRFVQRQDLTNNRLAVMGFGSEVHVGSPLTSNASDLETAIANLNDGGVTKMDQALLAATEQFSPSSSSSVETAVSSSSSQHILLFTDGQPGYAGANMEEEANKTLAAGQQARSAGIHLVTVGTGDADNNFLGQLTGDPALVFYAGAGNLDSAFQEAEKVIKSYQLVESESSGDYGSILGALRIGGWTGLLALGTSLSLIVGQNYYLRRRLLSWNDLLFGLLEGFVAGAIAGSSGQLLYTAVSGFPVLGVAGRLAGWTILGCLVGVGMSFFVPNLKLDRALIGGAAGGIGGAIGFLLAAGIFGEIGARLIGAGILGFFIGLMIAWMEQISRQAKLIVHWTPKEQTTLTLGEQPIIVGSSRQAHVYLPQAQGFFATTARIYQEGATIVMQYDTEYGQAKGMKKLRHELNDGDRRQFGQLILEIQTSSS</sequence>
<comment type="caution">
    <text evidence="3">The sequence shown here is derived from an EMBL/GenBank/DDBJ whole genome shotgun (WGS) entry which is preliminary data.</text>
</comment>
<feature type="transmembrane region" description="Helical" evidence="1">
    <location>
        <begin position="12"/>
        <end position="33"/>
    </location>
</feature>
<dbReference type="PROSITE" id="PS50234">
    <property type="entry name" value="VWFA"/>
    <property type="match status" value="1"/>
</dbReference>
<feature type="transmembrane region" description="Helical" evidence="1">
    <location>
        <begin position="293"/>
        <end position="317"/>
    </location>
</feature>
<evidence type="ECO:0000313" key="4">
    <source>
        <dbReference type="Proteomes" id="UP000289660"/>
    </source>
</evidence>
<dbReference type="PROSITE" id="PS51257">
    <property type="entry name" value="PROKAR_LIPOPROTEIN"/>
    <property type="match status" value="1"/>
</dbReference>
<dbReference type="Proteomes" id="UP000289660">
    <property type="component" value="Unassembled WGS sequence"/>
</dbReference>